<sequence length="288" mass="30067">MSAPAAEDAALRIGRFSLAVWLVGLLILGGTLAFAAPRLLPHLFSADWNQDSAAHSAAEPAAEAGPGSAPVSGGEGASGDNGDGGAAGGGGAAGSAGSPGAASEGETPVKSDGAGSYSGSRDATIDYQRRADYDGPFEVVVTSGVDVSVAVDDPDNPKWPVHFLYNSADRNEPATALLAPARDEFTLTIDAEGDWQLEVRPVPYAELEGGTVSGYGPALVRYEGEEVLAEFTYKGESNIAVYTWQESRRNLVVNKIGSSSTRFSWQPYPVTYFLVDTTDGQWSFRVGR</sequence>
<dbReference type="EMBL" id="CP093326">
    <property type="protein sequence ID" value="UNK45104.1"/>
    <property type="molecule type" value="Genomic_DNA"/>
</dbReference>
<keyword evidence="3" id="KW-1185">Reference proteome</keyword>
<dbReference type="Proteomes" id="UP000829069">
    <property type="component" value="Chromosome"/>
</dbReference>
<proteinExistence type="predicted"/>
<dbReference type="RefSeq" id="WP_241913387.1">
    <property type="nucleotide sequence ID" value="NZ_CP093326.1"/>
</dbReference>
<accession>A0ABY3W4G9</accession>
<feature type="region of interest" description="Disordered" evidence="1">
    <location>
        <begin position="54"/>
        <end position="121"/>
    </location>
</feature>
<gene>
    <name evidence="2" type="ORF">MNQ99_14315</name>
</gene>
<feature type="compositionally biased region" description="Low complexity" evidence="1">
    <location>
        <begin position="95"/>
        <end position="105"/>
    </location>
</feature>
<feature type="compositionally biased region" description="Low complexity" evidence="1">
    <location>
        <begin position="54"/>
        <end position="72"/>
    </location>
</feature>
<evidence type="ECO:0000313" key="2">
    <source>
        <dbReference type="EMBL" id="UNK45104.1"/>
    </source>
</evidence>
<feature type="compositionally biased region" description="Gly residues" evidence="1">
    <location>
        <begin position="73"/>
        <end position="94"/>
    </location>
</feature>
<evidence type="ECO:0000256" key="1">
    <source>
        <dbReference type="SAM" id="MobiDB-lite"/>
    </source>
</evidence>
<organism evidence="2 3">
    <name type="scientific">Arthrobacter sulfonylureivorans</name>
    <dbReference type="NCBI Taxonomy" id="2486855"/>
    <lineage>
        <taxon>Bacteria</taxon>
        <taxon>Bacillati</taxon>
        <taxon>Actinomycetota</taxon>
        <taxon>Actinomycetes</taxon>
        <taxon>Micrococcales</taxon>
        <taxon>Micrococcaceae</taxon>
        <taxon>Arthrobacter</taxon>
    </lineage>
</organism>
<protein>
    <recommendedName>
        <fullName evidence="4">Secreted protein</fullName>
    </recommendedName>
</protein>
<evidence type="ECO:0008006" key="4">
    <source>
        <dbReference type="Google" id="ProtNLM"/>
    </source>
</evidence>
<evidence type="ECO:0000313" key="3">
    <source>
        <dbReference type="Proteomes" id="UP000829069"/>
    </source>
</evidence>
<reference evidence="2 3" key="1">
    <citation type="submission" date="2022-03" db="EMBL/GenBank/DDBJ databases">
        <title>Isotopic signatures of nitrous oxide derived from detoxification processes.</title>
        <authorList>
            <person name="Behrendt U."/>
            <person name="Buchen C."/>
            <person name="Well R."/>
            <person name="Ulrich A."/>
            <person name="Rohe L."/>
            <person name="Kolb S."/>
            <person name="Schloter M."/>
            <person name="Horn M.A."/>
            <person name="Augustin J."/>
        </authorList>
    </citation>
    <scope>NUCLEOTIDE SEQUENCE [LARGE SCALE GENOMIC DNA]</scope>
    <source>
        <strain evidence="2 3">S4-C24</strain>
    </source>
</reference>
<name>A0ABY3W4G9_9MICC</name>